<feature type="active site" evidence="8">
    <location>
        <position position="88"/>
    </location>
</feature>
<dbReference type="InterPro" id="IPR002226">
    <property type="entry name" value="Catalase_haem_BS"/>
</dbReference>
<evidence type="ECO:0000256" key="4">
    <source>
        <dbReference type="ARBA" id="ARBA00022723"/>
    </source>
</evidence>
<dbReference type="EnsemblMetazoa" id="XM_014396745.2">
    <property type="protein sequence ID" value="XP_014252231.1"/>
    <property type="gene ID" value="LOC106668215"/>
</dbReference>
<comment type="cofactor">
    <cofactor evidence="9">
        <name>heme</name>
        <dbReference type="ChEBI" id="CHEBI:30413"/>
    </cofactor>
</comment>
<evidence type="ECO:0000256" key="6">
    <source>
        <dbReference type="ARBA" id="ARBA00023004"/>
    </source>
</evidence>
<evidence type="ECO:0000256" key="8">
    <source>
        <dbReference type="PIRSR" id="PIRSR038928-1"/>
    </source>
</evidence>
<feature type="signal peptide" evidence="11">
    <location>
        <begin position="1"/>
        <end position="19"/>
    </location>
</feature>
<evidence type="ECO:0000256" key="7">
    <source>
        <dbReference type="ARBA" id="ARBA00023324"/>
    </source>
</evidence>
<dbReference type="PROSITE" id="PS00437">
    <property type="entry name" value="CATALASE_1"/>
    <property type="match status" value="1"/>
</dbReference>
<feature type="compositionally biased region" description="Polar residues" evidence="10">
    <location>
        <begin position="43"/>
        <end position="53"/>
    </location>
</feature>
<keyword evidence="3 9" id="KW-0349">Heme</keyword>
<dbReference type="Pfam" id="PF00199">
    <property type="entry name" value="Catalase"/>
    <property type="match status" value="1"/>
</dbReference>
<keyword evidence="14" id="KW-1185">Reference proteome</keyword>
<evidence type="ECO:0000256" key="10">
    <source>
        <dbReference type="SAM" id="MobiDB-lite"/>
    </source>
</evidence>
<dbReference type="RefSeq" id="XP_014252231.1">
    <property type="nucleotide sequence ID" value="XM_014396745.2"/>
</dbReference>
<dbReference type="SUPFAM" id="SSF56634">
    <property type="entry name" value="Heme-dependent catalase-like"/>
    <property type="match status" value="1"/>
</dbReference>
<dbReference type="Gene3D" id="2.40.180.10">
    <property type="entry name" value="Catalase core domain"/>
    <property type="match status" value="1"/>
</dbReference>
<keyword evidence="5" id="KW-0560">Oxidoreductase</keyword>
<dbReference type="Pfam" id="PF06628">
    <property type="entry name" value="Catalase-rel"/>
    <property type="match status" value="1"/>
</dbReference>
<keyword evidence="11" id="KW-0732">Signal</keyword>
<evidence type="ECO:0000259" key="12">
    <source>
        <dbReference type="SMART" id="SM01060"/>
    </source>
</evidence>
<dbReference type="AlphaFoldDB" id="A0A8I6TFH8"/>
<evidence type="ECO:0000256" key="1">
    <source>
        <dbReference type="ARBA" id="ARBA00005329"/>
    </source>
</evidence>
<dbReference type="GeneID" id="106668215"/>
<evidence type="ECO:0000256" key="9">
    <source>
        <dbReference type="PIRSR" id="PIRSR038928-2"/>
    </source>
</evidence>
<evidence type="ECO:0000256" key="5">
    <source>
        <dbReference type="ARBA" id="ARBA00023002"/>
    </source>
</evidence>
<feature type="domain" description="Catalase core" evidence="12">
    <location>
        <begin position="41"/>
        <end position="420"/>
    </location>
</feature>
<evidence type="ECO:0000313" key="14">
    <source>
        <dbReference type="Proteomes" id="UP000494040"/>
    </source>
</evidence>
<keyword evidence="6 9" id="KW-0408">Iron</keyword>
<dbReference type="PROSITE" id="PS51402">
    <property type="entry name" value="CATALASE_3"/>
    <property type="match status" value="1"/>
</dbReference>
<evidence type="ECO:0000313" key="13">
    <source>
        <dbReference type="EnsemblMetazoa" id="XP_014252231.1"/>
    </source>
</evidence>
<name>A0A8I6TFH8_CIMLE</name>
<dbReference type="PIRSF" id="PIRSF038928">
    <property type="entry name" value="Catalase_clade1-3"/>
    <property type="match status" value="1"/>
</dbReference>
<dbReference type="GO" id="GO:0042744">
    <property type="term" value="P:hydrogen peroxide catabolic process"/>
    <property type="evidence" value="ECO:0007669"/>
    <property type="project" value="UniProtKB-KW"/>
</dbReference>
<dbReference type="GO" id="GO:0005739">
    <property type="term" value="C:mitochondrion"/>
    <property type="evidence" value="ECO:0007669"/>
    <property type="project" value="TreeGrafter"/>
</dbReference>
<dbReference type="PRINTS" id="PR00067">
    <property type="entry name" value="CATALASE"/>
</dbReference>
<feature type="active site" evidence="8">
    <location>
        <position position="160"/>
    </location>
</feature>
<dbReference type="InterPro" id="IPR010582">
    <property type="entry name" value="Catalase_immune_responsive"/>
</dbReference>
<dbReference type="PANTHER" id="PTHR11465:SF9">
    <property type="entry name" value="CATALASE"/>
    <property type="match status" value="1"/>
</dbReference>
<evidence type="ECO:0000256" key="2">
    <source>
        <dbReference type="ARBA" id="ARBA00022559"/>
    </source>
</evidence>
<comment type="similarity">
    <text evidence="1">Belongs to the catalase family.</text>
</comment>
<dbReference type="InterPro" id="IPR024711">
    <property type="entry name" value="Catalase_clade1/3"/>
</dbReference>
<organism evidence="13 14">
    <name type="scientific">Cimex lectularius</name>
    <name type="common">Bed bug</name>
    <name type="synonym">Acanthia lectularia</name>
    <dbReference type="NCBI Taxonomy" id="79782"/>
    <lineage>
        <taxon>Eukaryota</taxon>
        <taxon>Metazoa</taxon>
        <taxon>Ecdysozoa</taxon>
        <taxon>Arthropoda</taxon>
        <taxon>Hexapoda</taxon>
        <taxon>Insecta</taxon>
        <taxon>Pterygota</taxon>
        <taxon>Neoptera</taxon>
        <taxon>Paraneoptera</taxon>
        <taxon>Hemiptera</taxon>
        <taxon>Heteroptera</taxon>
        <taxon>Panheteroptera</taxon>
        <taxon>Cimicomorpha</taxon>
        <taxon>Cimicidae</taxon>
        <taxon>Cimex</taxon>
    </lineage>
</organism>
<dbReference type="Proteomes" id="UP000494040">
    <property type="component" value="Unassembled WGS sequence"/>
</dbReference>
<dbReference type="KEGG" id="clec:106668215"/>
<dbReference type="GO" id="GO:0004096">
    <property type="term" value="F:catalase activity"/>
    <property type="evidence" value="ECO:0007669"/>
    <property type="project" value="UniProtKB-EC"/>
</dbReference>
<feature type="region of interest" description="Disordered" evidence="10">
    <location>
        <begin position="28"/>
        <end position="53"/>
    </location>
</feature>
<dbReference type="SMART" id="SM01060">
    <property type="entry name" value="Catalase"/>
    <property type="match status" value="1"/>
</dbReference>
<evidence type="ECO:0000256" key="11">
    <source>
        <dbReference type="SAM" id="SignalP"/>
    </source>
</evidence>
<dbReference type="InterPro" id="IPR018028">
    <property type="entry name" value="Catalase"/>
</dbReference>
<feature type="chain" id="PRO_5035152929" description="Catalase core domain-containing protein" evidence="11">
    <location>
        <begin position="20"/>
        <end position="512"/>
    </location>
</feature>
<dbReference type="GO" id="GO:0020037">
    <property type="term" value="F:heme binding"/>
    <property type="evidence" value="ECO:0007669"/>
    <property type="project" value="InterPro"/>
</dbReference>
<proteinExistence type="inferred from homology"/>
<dbReference type="GO" id="GO:0042542">
    <property type="term" value="P:response to hydrogen peroxide"/>
    <property type="evidence" value="ECO:0007669"/>
    <property type="project" value="TreeGrafter"/>
</dbReference>
<feature type="binding site" description="axial binding residue" evidence="9">
    <location>
        <position position="370"/>
    </location>
    <ligand>
        <name>heme</name>
        <dbReference type="ChEBI" id="CHEBI:30413"/>
    </ligand>
    <ligandPart>
        <name>Fe</name>
        <dbReference type="ChEBI" id="CHEBI:18248"/>
    </ligandPart>
</feature>
<protein>
    <recommendedName>
        <fullName evidence="12">Catalase core domain-containing protein</fullName>
    </recommendedName>
</protein>
<keyword evidence="7" id="KW-0376">Hydrogen peroxide</keyword>
<dbReference type="PANTHER" id="PTHR11465">
    <property type="entry name" value="CATALASE"/>
    <property type="match status" value="1"/>
</dbReference>
<dbReference type="OrthoDB" id="6880011at2759"/>
<dbReference type="GO" id="GO:0046872">
    <property type="term" value="F:metal ion binding"/>
    <property type="evidence" value="ECO:0007669"/>
    <property type="project" value="UniProtKB-KW"/>
</dbReference>
<sequence length="512" mass="57802">MKYLSLVSVILISLDSLTTQSLNGTSELHSHETHSIPPVAFSNEGTSADELSSSQNYDKYDPLVIQDNILFDQIQSLNRERIPQRIVHPKGPGASGYLVITNDITKYSKAKVFTVQKRTRVTARFSRVTGDIASSDTVRDTRGFAMKFFTDDGIWDLLCNNSPVFFVRDPLRFPHLIHSSSRNPMTHLSDPNSVWDFFTLVPETLLQYSIINTGYGLPASFRHIDAFSINTFELVNANGTVVFCRFHFSTNQGLKVMPVEQANILAGTDPDFFARDLYNAIATGNYPSWNMSVQILNQHQVSSMSWNPFDPTKMWPINEIPEIPVGRLVLNQNPRNYFIEVESNAFNPANLVPGIQPSIDKVLQGRLFAYHDAQLYRTGKISSLLTANPENNKQRNGYAQYKENQWSTVNFYSNSFSGLRTLSRRTFPFPVEGNVSRYNTLDEDNFSQLATFWESLDALQQSELVTSLSSTLIMTYPHIQARAVSLFNRIHPVFGQSLNNSLHKDVISPGNS</sequence>
<dbReference type="GO" id="GO:0005777">
    <property type="term" value="C:peroxisome"/>
    <property type="evidence" value="ECO:0007669"/>
    <property type="project" value="TreeGrafter"/>
</dbReference>
<accession>A0A8I6TFH8</accession>
<reference evidence="13" key="1">
    <citation type="submission" date="2022-01" db="UniProtKB">
        <authorList>
            <consortium name="EnsemblMetazoa"/>
        </authorList>
    </citation>
    <scope>IDENTIFICATION</scope>
</reference>
<evidence type="ECO:0000256" key="3">
    <source>
        <dbReference type="ARBA" id="ARBA00022617"/>
    </source>
</evidence>
<dbReference type="InterPro" id="IPR020835">
    <property type="entry name" value="Catalase_sf"/>
</dbReference>
<keyword evidence="4 9" id="KW-0479">Metal-binding</keyword>
<keyword evidence="2" id="KW-0575">Peroxidase</keyword>
<dbReference type="InterPro" id="IPR011614">
    <property type="entry name" value="Catalase_core"/>
</dbReference>